<protein>
    <submittedName>
        <fullName evidence="2">Uncharacterized protein</fullName>
    </submittedName>
</protein>
<reference evidence="2" key="2">
    <citation type="submission" date="2012-05" db="EMBL/GenBank/DDBJ databases">
        <authorList>
            <person name="Park J.-H."/>
            <person name="Zylstra G.J."/>
            <person name="Chae J.-C."/>
        </authorList>
    </citation>
    <scope>NUCLEOTIDE SEQUENCE</scope>
    <source>
        <strain evidence="2">AP103</strain>
    </source>
</reference>
<reference evidence="2 3" key="1">
    <citation type="journal article" date="2012" name="J. Bacteriol.">
        <title>Genome Sequence of n-Alkane-Degrading Hydrocarboniphaga effusa Strain AP103T (ATCC BAA-332T).</title>
        <authorList>
            <person name="Chang H.K."/>
            <person name="Zylstra G.J."/>
            <person name="Chae J.C."/>
        </authorList>
    </citation>
    <scope>NUCLEOTIDE SEQUENCE [LARGE SCALE GENOMIC DNA]</scope>
    <source>
        <strain evidence="2 3">AP103</strain>
    </source>
</reference>
<dbReference type="STRING" id="1172194.WQQ_01460"/>
<evidence type="ECO:0000313" key="2">
    <source>
        <dbReference type="EMBL" id="EIT70196.1"/>
    </source>
</evidence>
<comment type="caution">
    <text evidence="2">The sequence shown here is derived from an EMBL/GenBank/DDBJ whole genome shotgun (WGS) entry which is preliminary data.</text>
</comment>
<dbReference type="EMBL" id="AKGD01000001">
    <property type="protein sequence ID" value="EIT70009.1"/>
    <property type="molecule type" value="Genomic_DNA"/>
</dbReference>
<organism evidence="2 3">
    <name type="scientific">Hydrocarboniphaga effusa AP103</name>
    <dbReference type="NCBI Taxonomy" id="1172194"/>
    <lineage>
        <taxon>Bacteria</taxon>
        <taxon>Pseudomonadati</taxon>
        <taxon>Pseudomonadota</taxon>
        <taxon>Gammaproteobacteria</taxon>
        <taxon>Nevskiales</taxon>
        <taxon>Nevskiaceae</taxon>
        <taxon>Hydrocarboniphaga</taxon>
    </lineage>
</organism>
<dbReference type="AlphaFoldDB" id="I8I2P5"/>
<evidence type="ECO:0000313" key="1">
    <source>
        <dbReference type="EMBL" id="EIT70009.1"/>
    </source>
</evidence>
<keyword evidence="3" id="KW-1185">Reference proteome</keyword>
<accession>I8I2P5</accession>
<dbReference type="Proteomes" id="UP000003704">
    <property type="component" value="Unassembled WGS sequence"/>
</dbReference>
<gene>
    <name evidence="1" type="ORF">WQQ_01460</name>
    <name evidence="2" type="ORF">WQQ_03330</name>
</gene>
<proteinExistence type="predicted"/>
<dbReference type="EMBL" id="AKGD01000001">
    <property type="protein sequence ID" value="EIT70196.1"/>
    <property type="molecule type" value="Genomic_DNA"/>
</dbReference>
<sequence>MVPHHVIVTSTQAFEFRAWIAKYKPNVNWVLMPANIGYGVQLYESRILRLDMPHNLTGMDYWAIPFDLEIRAKADGSYWDISADEADVVLGGFLYIDDHIIVG</sequence>
<name>I8I2P5_9GAMM</name>
<evidence type="ECO:0000313" key="3">
    <source>
        <dbReference type="Proteomes" id="UP000003704"/>
    </source>
</evidence>